<keyword evidence="2" id="KW-0812">Transmembrane</keyword>
<evidence type="ECO:0000256" key="1">
    <source>
        <dbReference type="SAM" id="MobiDB-lite"/>
    </source>
</evidence>
<feature type="transmembrane region" description="Helical" evidence="2">
    <location>
        <begin position="343"/>
        <end position="362"/>
    </location>
</feature>
<dbReference type="PANTHER" id="PTHR31331:SF1">
    <property type="entry name" value="CYSTEINE RICH SECRETORY PROTEIN LCCL DOMAIN CONTAINING 2"/>
    <property type="match status" value="1"/>
</dbReference>
<evidence type="ECO:0000313" key="4">
    <source>
        <dbReference type="EMBL" id="ONH65968.1"/>
    </source>
</evidence>
<feature type="domain" description="LCCL" evidence="3">
    <location>
        <begin position="154"/>
        <end position="252"/>
    </location>
</feature>
<feature type="transmembrane region" description="Helical" evidence="2">
    <location>
        <begin position="301"/>
        <end position="322"/>
    </location>
</feature>
<protein>
    <recommendedName>
        <fullName evidence="3">LCCL domain-containing protein</fullName>
    </recommendedName>
</protein>
<dbReference type="VEuPathDB" id="FungiDB:BON22_4305"/>
<feature type="transmembrane region" description="Helical" evidence="2">
    <location>
        <begin position="377"/>
        <end position="395"/>
    </location>
</feature>
<sequence>MMKAGDAEANTPFNGSQDPELDDTSFDLEIEDPLEQQGFRFNSYSRNRFIAFIQKLLEGPEVPRDEPPQIKGPLLGQWEQWPAIVHHRFPRRIRIAAVVGYLCAWYILVHSIMRPSFSHGPRVKDSDIEVITLSCTGDGYFWKGKNEACGLSGEECTPFEDREVIVKCPALCDRTWVWAATPVGDEMVKYRQYAIGGGALDDKSEDGVLTHPYRADSFPCGSAVHAGLVSPYSGGCVRMSFNGNSFKFEASEGSHGTGWSVSFPSFFPSSFVFKELPAGVSGCFDPRFVVLTLNFILGAPVVYLCSGLVSYWVLTIVGFWTITITLDPPLAVNPEDVSSVAELISTGFARMLPLCFVLYALWKGAVKRTFADGSSPIVKLFIWYPLFWIGTANVITFDRLPLDRFTASDIAQQKGALATAVSVAFLITGCVVVQGIQVWRSGRFVHYLILYAVIILSCFMLASLPNLQLRIHHYILALILIPGTSTRGTTAYAIQGVLLGLLLSGVARWDFASIVETHVSLLRGEAGAAAPPPTDIYYERDILRWNTTWPDDSTPDPRLDGVSITINDIEYFREDTSHKNINQLVFHEDIKPMLFDAKDALGDVPLYIRIARASTTDRDVTGDYSRAALLTWPGGNFTPPEEGRS</sequence>
<feature type="transmembrane region" description="Helical" evidence="2">
    <location>
        <begin position="444"/>
        <end position="464"/>
    </location>
</feature>
<dbReference type="InterPro" id="IPR004043">
    <property type="entry name" value="LCCL"/>
</dbReference>
<accession>A0A1V2L228</accession>
<keyword evidence="5" id="KW-1185">Reference proteome</keyword>
<organism evidence="4 5">
    <name type="scientific">Cyberlindnera fabianii</name>
    <name type="common">Yeast</name>
    <name type="synonym">Hansenula fabianii</name>
    <dbReference type="NCBI Taxonomy" id="36022"/>
    <lineage>
        <taxon>Eukaryota</taxon>
        <taxon>Fungi</taxon>
        <taxon>Dikarya</taxon>
        <taxon>Ascomycota</taxon>
        <taxon>Saccharomycotina</taxon>
        <taxon>Saccharomycetes</taxon>
        <taxon>Phaffomycetales</taxon>
        <taxon>Phaffomycetaceae</taxon>
        <taxon>Cyberlindnera</taxon>
    </lineage>
</organism>
<evidence type="ECO:0000256" key="2">
    <source>
        <dbReference type="SAM" id="Phobius"/>
    </source>
</evidence>
<evidence type="ECO:0000313" key="5">
    <source>
        <dbReference type="Proteomes" id="UP000189513"/>
    </source>
</evidence>
<evidence type="ECO:0000259" key="3">
    <source>
        <dbReference type="Pfam" id="PF03815"/>
    </source>
</evidence>
<proteinExistence type="predicted"/>
<dbReference type="InterPro" id="IPR036609">
    <property type="entry name" value="LCCL_sf"/>
</dbReference>
<dbReference type="PANTHER" id="PTHR31331">
    <property type="entry name" value="LCCL DOMAIN PROTEIN (AFU_ORTHOLOGUE AFUA_5G08630)"/>
    <property type="match status" value="1"/>
</dbReference>
<feature type="region of interest" description="Disordered" evidence="1">
    <location>
        <begin position="1"/>
        <end position="24"/>
    </location>
</feature>
<dbReference type="EMBL" id="MPUK01000009">
    <property type="protein sequence ID" value="ONH65968.1"/>
    <property type="molecule type" value="Genomic_DNA"/>
</dbReference>
<dbReference type="Gene3D" id="2.170.130.20">
    <property type="entry name" value="LCCL-like domain"/>
    <property type="match status" value="1"/>
</dbReference>
<feature type="transmembrane region" description="Helical" evidence="2">
    <location>
        <begin position="416"/>
        <end position="438"/>
    </location>
</feature>
<keyword evidence="2" id="KW-0472">Membrane</keyword>
<dbReference type="Pfam" id="PF03815">
    <property type="entry name" value="LCCL"/>
    <property type="match status" value="1"/>
</dbReference>
<dbReference type="OMA" id="HWDKTVL"/>
<dbReference type="Proteomes" id="UP000189513">
    <property type="component" value="Unassembled WGS sequence"/>
</dbReference>
<comment type="caution">
    <text evidence="4">The sequence shown here is derived from an EMBL/GenBank/DDBJ whole genome shotgun (WGS) entry which is preliminary data.</text>
</comment>
<keyword evidence="2" id="KW-1133">Transmembrane helix</keyword>
<dbReference type="SUPFAM" id="SSF69848">
    <property type="entry name" value="LCCL domain"/>
    <property type="match status" value="1"/>
</dbReference>
<dbReference type="InterPro" id="IPR051957">
    <property type="entry name" value="CRISP-LCCL_domain"/>
</dbReference>
<feature type="transmembrane region" description="Helical" evidence="2">
    <location>
        <begin position="95"/>
        <end position="113"/>
    </location>
</feature>
<gene>
    <name evidence="4" type="ORF">BON22_4305</name>
</gene>
<dbReference type="AlphaFoldDB" id="A0A1V2L228"/>
<name>A0A1V2L228_CYBFA</name>
<reference evidence="5" key="1">
    <citation type="journal article" date="2017" name="Genome Announc.">
        <title>Genome sequences of Cyberlindnera fabianii 65, Pichia kudriavzevii 129, and Saccharomyces cerevisiae 131 isolated from fermented masau fruits in Zimbabwe.</title>
        <authorList>
            <person name="van Rijswijck I.M.H."/>
            <person name="Derks M.F.L."/>
            <person name="Abee T."/>
            <person name="de Ridder D."/>
            <person name="Smid E.J."/>
        </authorList>
    </citation>
    <scope>NUCLEOTIDE SEQUENCE [LARGE SCALE GENOMIC DNA]</scope>
    <source>
        <strain evidence="5">65</strain>
    </source>
</reference>